<evidence type="ECO:0000256" key="1">
    <source>
        <dbReference type="SAM" id="MobiDB-lite"/>
    </source>
</evidence>
<evidence type="ECO:0008006" key="4">
    <source>
        <dbReference type="Google" id="ProtNLM"/>
    </source>
</evidence>
<feature type="region of interest" description="Disordered" evidence="1">
    <location>
        <begin position="205"/>
        <end position="224"/>
    </location>
</feature>
<proteinExistence type="predicted"/>
<dbReference type="AlphaFoldDB" id="A0AB35J3W0"/>
<name>A0AB35J3W0_MEDGN</name>
<dbReference type="EMBL" id="JAQMLR010000004">
    <property type="protein sequence ID" value="MDB8738391.1"/>
    <property type="molecule type" value="Genomic_DNA"/>
</dbReference>
<reference evidence="2" key="1">
    <citation type="submission" date="2023-01" db="EMBL/GenBank/DDBJ databases">
        <title>Human gut microbiome strain richness.</title>
        <authorList>
            <person name="Chen-Liaw A."/>
        </authorList>
    </citation>
    <scope>NUCLEOTIDE SEQUENCE</scope>
    <source>
        <strain evidence="2">1001217st1_A9_1001217B_191108</strain>
    </source>
</reference>
<comment type="caution">
    <text evidence="2">The sequence shown here is derived from an EMBL/GenBank/DDBJ whole genome shotgun (WGS) entry which is preliminary data.</text>
</comment>
<organism evidence="2 3">
    <name type="scientific">Mediterraneibacter gnavus</name>
    <name type="common">Ruminococcus gnavus</name>
    <dbReference type="NCBI Taxonomy" id="33038"/>
    <lineage>
        <taxon>Bacteria</taxon>
        <taxon>Bacillati</taxon>
        <taxon>Bacillota</taxon>
        <taxon>Clostridia</taxon>
        <taxon>Lachnospirales</taxon>
        <taxon>Lachnospiraceae</taxon>
        <taxon>Mediterraneibacter</taxon>
    </lineage>
</organism>
<evidence type="ECO:0000313" key="2">
    <source>
        <dbReference type="EMBL" id="MDB8738391.1"/>
    </source>
</evidence>
<accession>A0AB35J3W0</accession>
<protein>
    <recommendedName>
        <fullName evidence="4">Large polyvalent protein associated domain-containing protein</fullName>
    </recommendedName>
</protein>
<evidence type="ECO:0000313" key="3">
    <source>
        <dbReference type="Proteomes" id="UP001211731"/>
    </source>
</evidence>
<feature type="compositionally biased region" description="Basic and acidic residues" evidence="1">
    <location>
        <begin position="213"/>
        <end position="224"/>
    </location>
</feature>
<dbReference type="Proteomes" id="UP001211731">
    <property type="component" value="Unassembled WGS sequence"/>
</dbReference>
<dbReference type="RefSeq" id="WP_272107133.1">
    <property type="nucleotide sequence ID" value="NZ_JAQMLO010000020.1"/>
</dbReference>
<sequence>MALTTEYIGARAFLFHADRKEDGHLYGDVLMMDLDTLRQDMKENTLYPGGVSMERKDGSRVTVSLEEWNAMELYEKDALKSWGFAYEPEQVAEWQNHYSIMFSQWKDQAFSYMPQDLEERLNMGYMEDAQNPDMDKYRIPLGTARQMLLDGEAPVYRLLPSGPEKLAPIAAVTTGLWYENYREFAIAPEDLGALDKLVRRETDRLMGNRPQLHKNEERRPAPER</sequence>
<gene>
    <name evidence="2" type="ORF">PNU63_06315</name>
</gene>